<dbReference type="GO" id="GO:0008374">
    <property type="term" value="F:O-acyltransferase activity"/>
    <property type="evidence" value="ECO:0007669"/>
    <property type="project" value="InterPro"/>
</dbReference>
<dbReference type="InterPro" id="IPR044851">
    <property type="entry name" value="Wax_synthase"/>
</dbReference>
<evidence type="ECO:0000256" key="6">
    <source>
        <dbReference type="ARBA" id="ARBA00022989"/>
    </source>
</evidence>
<sequence length="221" mass="25640">MSDLPAERKVVKGDIKKSLLEAVMKFSVLGSFAVVGQLVPMENYFIKSFFGLVYFYLTIDALLEINASCIMWITGWYIPPMFDYPFLSQSPRDFWSRRWNMMVHKFVHKHFFLPMKKAGLPTILPVICIGVFTSLIHEYIVFFSVLSLKWVGQMSVFFLIHVLATVIQIMVYKTGFWNSVPQKACNRILNILLHTAWFVVTAPLFLKPFFAESEISSWLML</sequence>
<evidence type="ECO:0000256" key="8">
    <source>
        <dbReference type="SAM" id="Phobius"/>
    </source>
</evidence>
<dbReference type="PANTHER" id="PTHR31595">
    <property type="entry name" value="LONG-CHAIN-ALCOHOL O-FATTY-ACYLTRANSFERASE 3-RELATED"/>
    <property type="match status" value="1"/>
</dbReference>
<evidence type="ECO:0000256" key="7">
    <source>
        <dbReference type="ARBA" id="ARBA00023136"/>
    </source>
</evidence>
<feature type="transmembrane region" description="Helical" evidence="8">
    <location>
        <begin position="150"/>
        <end position="171"/>
    </location>
</feature>
<feature type="transmembrane region" description="Helical" evidence="8">
    <location>
        <begin position="53"/>
        <end position="78"/>
    </location>
</feature>
<feature type="transmembrane region" description="Helical" evidence="8">
    <location>
        <begin position="22"/>
        <end position="41"/>
    </location>
</feature>
<feature type="transmembrane region" description="Helical" evidence="8">
    <location>
        <begin position="191"/>
        <end position="210"/>
    </location>
</feature>
<dbReference type="EMBL" id="GIBP01007400">
    <property type="protein sequence ID" value="NDV36369.1"/>
    <property type="molecule type" value="Transcribed_RNA"/>
</dbReference>
<name>A0A6B2LH10_9EUKA</name>
<dbReference type="Pfam" id="PF13813">
    <property type="entry name" value="MBOAT_2"/>
    <property type="match status" value="1"/>
</dbReference>
<feature type="domain" description="Wax synthase" evidence="9">
    <location>
        <begin position="79"/>
        <end position="158"/>
    </location>
</feature>
<dbReference type="InterPro" id="IPR032805">
    <property type="entry name" value="Wax_synthase_dom"/>
</dbReference>
<proteinExistence type="inferred from homology"/>
<dbReference type="GO" id="GO:0006629">
    <property type="term" value="P:lipid metabolic process"/>
    <property type="evidence" value="ECO:0007669"/>
    <property type="project" value="InterPro"/>
</dbReference>
<keyword evidence="4" id="KW-0808">Transferase</keyword>
<accession>A0A6B2LH10</accession>
<evidence type="ECO:0000256" key="5">
    <source>
        <dbReference type="ARBA" id="ARBA00022692"/>
    </source>
</evidence>
<evidence type="ECO:0000256" key="3">
    <source>
        <dbReference type="ARBA" id="ARBA00007282"/>
    </source>
</evidence>
<reference evidence="10" key="1">
    <citation type="journal article" date="2020" name="J. Eukaryot. Microbiol.">
        <title>De novo Sequencing, Assembly and Annotation of the Transcriptome for the Free-Living Testate Amoeba Arcella intermedia.</title>
        <authorList>
            <person name="Ribeiro G.M."/>
            <person name="Porfirio-Sousa A.L."/>
            <person name="Maurer-Alcala X.X."/>
            <person name="Katz L.A."/>
            <person name="Lahr D.J.G."/>
        </authorList>
    </citation>
    <scope>NUCLEOTIDE SEQUENCE</scope>
</reference>
<evidence type="ECO:0000256" key="1">
    <source>
        <dbReference type="ARBA" id="ARBA00004141"/>
    </source>
</evidence>
<comment type="pathway">
    <text evidence="2">Secondary metabolite biosynthesis.</text>
</comment>
<keyword evidence="7 8" id="KW-0472">Membrane</keyword>
<evidence type="ECO:0000256" key="4">
    <source>
        <dbReference type="ARBA" id="ARBA00022679"/>
    </source>
</evidence>
<keyword evidence="6 8" id="KW-1133">Transmembrane helix</keyword>
<protein>
    <recommendedName>
        <fullName evidence="9">Wax synthase domain-containing protein</fullName>
    </recommendedName>
</protein>
<evidence type="ECO:0000313" key="10">
    <source>
        <dbReference type="EMBL" id="NDV36369.1"/>
    </source>
</evidence>
<evidence type="ECO:0000256" key="2">
    <source>
        <dbReference type="ARBA" id="ARBA00005179"/>
    </source>
</evidence>
<evidence type="ECO:0000259" key="9">
    <source>
        <dbReference type="Pfam" id="PF13813"/>
    </source>
</evidence>
<organism evidence="10">
    <name type="scientific">Arcella intermedia</name>
    <dbReference type="NCBI Taxonomy" id="1963864"/>
    <lineage>
        <taxon>Eukaryota</taxon>
        <taxon>Amoebozoa</taxon>
        <taxon>Tubulinea</taxon>
        <taxon>Elardia</taxon>
        <taxon>Arcellinida</taxon>
        <taxon>Sphaerothecina</taxon>
        <taxon>Arcellidae</taxon>
        <taxon>Arcella</taxon>
    </lineage>
</organism>
<dbReference type="AlphaFoldDB" id="A0A6B2LH10"/>
<keyword evidence="5 8" id="KW-0812">Transmembrane</keyword>
<comment type="similarity">
    <text evidence="3">Belongs to the wax synthase family.</text>
</comment>
<feature type="transmembrane region" description="Helical" evidence="8">
    <location>
        <begin position="123"/>
        <end position="143"/>
    </location>
</feature>
<comment type="subcellular location">
    <subcellularLocation>
        <location evidence="1">Membrane</location>
        <topology evidence="1">Multi-pass membrane protein</topology>
    </subcellularLocation>
</comment>
<dbReference type="GO" id="GO:0016020">
    <property type="term" value="C:membrane"/>
    <property type="evidence" value="ECO:0007669"/>
    <property type="project" value="UniProtKB-SubCell"/>
</dbReference>
<dbReference type="PANTHER" id="PTHR31595:SF57">
    <property type="entry name" value="OS04G0481900 PROTEIN"/>
    <property type="match status" value="1"/>
</dbReference>